<proteinExistence type="predicted"/>
<dbReference type="AlphaFoldDB" id="A0A0S4TW74"/>
<dbReference type="EMBL" id="LN899819">
    <property type="protein sequence ID" value="CUV14214.1"/>
    <property type="molecule type" value="Genomic_DNA"/>
</dbReference>
<sequence length="1066" mass="116212">MVAPLVQRVLDAVALGIGGRRHAARAVVLVRDRTAIRLRHLRQLTDTVVAIGRRLGCAARSRHRPCRQASARRIGQGRHRALGIGFGLELAVRVVVGLRGAAERIRDLDPVAHAVVGVPRDTAQLVGDAGQIELVPALHARRVVGVLDLRQAVERVVLIPERVALGIGAAGNPTHCIVGETDIGLAVGIDHALQEAVVVVFPAGGLSQRVGFADLLSGRVVSVGRHLASRIAVGQRVVLVVVGVLGDRVDAQPIDAHDIDTIARIVIRDLLACCIDLAGDVPLRVIRQLDQFSRTVIAQATDLGWLLRWTDRAPPWLVGVLVPDTALLWLPGALDRTGRHMVVVFRVEPMGETRFRIVARALCVSLGVPIERVAIVHPFVEHVHPGRRLRVRRRHPGRGVRILDTLGLPQRIGDVDPALHPAFAIGELGRAVRRRHRVDERARVVAEARLHADGIGDVAQPAARVVAELRAPPERIGDLRDQQRIVRVAVTERGALAQRIRDRGQAQLSVVAQRHRVAPTIHDLRQEHPARRIRGPIRLPVHLFAAIAQATLVAGGRGAHQHRCIGRLRRKRARAGVVPALEHHPAAGHVAHHAAARAGRIVLHVAQPVRRPLRPEVEVREVRRLVRIPLVVRQREADRWPLRRSISDRRIDHVQADQHRMHVVARHAHARDTLQPASDIGCVGRPRAVCTVLGLAVACLGVVRRQARVIDRGGRPHAEHLLRLGLRDGLPTRLPGRLLGDQEVIAGLRLQRLLADPQVAAEGRVLQVVLPVLFRDDGRVVVDLPVHHRRQRNRRARAAAGDGVRQLHLLGELAHRIERHPVRAGADRVDPGDARAIRALELQNVLDRHRAAQIGDTRFVAHQPEAFARARNGFGGRTLQRTRLGFLQQRGHPIGVADAGMHAHQFAQRAVSQALGLRLRLRPGVPPRGFPGIHRAREVAQTVVGQAQVGAQGEAPCAVGILRQERLQRRERLGVAGITILLHGLPEGLLLLGAAGAGGDQGLLEHAHFAQACFQGSRARIGRDGGGCGNADAQRGQDKCSRNGVRKRPTRQGASGFGSIHGDLLF</sequence>
<protein>
    <submittedName>
        <fullName evidence="2">Uncharacterized protein</fullName>
    </submittedName>
</protein>
<gene>
    <name evidence="2" type="ORF">RUN39_v1_740003</name>
</gene>
<feature type="region of interest" description="Disordered" evidence="1">
    <location>
        <begin position="1028"/>
        <end position="1066"/>
    </location>
</feature>
<organism evidence="2">
    <name type="scientific">Ralstonia solanacearum</name>
    <name type="common">Pseudomonas solanacearum</name>
    <dbReference type="NCBI Taxonomy" id="305"/>
    <lineage>
        <taxon>Bacteria</taxon>
        <taxon>Pseudomonadati</taxon>
        <taxon>Pseudomonadota</taxon>
        <taxon>Betaproteobacteria</taxon>
        <taxon>Burkholderiales</taxon>
        <taxon>Burkholderiaceae</taxon>
        <taxon>Ralstonia</taxon>
        <taxon>Ralstonia solanacearum species complex</taxon>
    </lineage>
</organism>
<reference evidence="2" key="1">
    <citation type="submission" date="2015-10" db="EMBL/GenBank/DDBJ databases">
        <authorList>
            <person name="Gilbert D.G."/>
        </authorList>
    </citation>
    <scope>NUCLEOTIDE SEQUENCE</scope>
    <source>
        <strain evidence="2">Phyl III-seqv23</strain>
    </source>
</reference>
<evidence type="ECO:0000256" key="1">
    <source>
        <dbReference type="SAM" id="MobiDB-lite"/>
    </source>
</evidence>
<evidence type="ECO:0000313" key="2">
    <source>
        <dbReference type="EMBL" id="CUV14214.1"/>
    </source>
</evidence>
<accession>A0A0S4TW74</accession>
<name>A0A0S4TW74_RALSL</name>